<evidence type="ECO:0000256" key="8">
    <source>
        <dbReference type="PROSITE-ProRule" id="PRU00278"/>
    </source>
</evidence>
<dbReference type="PROSITE" id="PS50198">
    <property type="entry name" value="PPIC_PPIASE_2"/>
    <property type="match status" value="1"/>
</dbReference>
<keyword evidence="10" id="KW-0732">Signal</keyword>
<reference evidence="12 13" key="1">
    <citation type="submission" date="2024-03" db="EMBL/GenBank/DDBJ databases">
        <title>High-quality draft genome sequencing of Tistrella sp. BH-R2-4.</title>
        <authorList>
            <person name="Dong C."/>
        </authorList>
    </citation>
    <scope>NUCLEOTIDE SEQUENCE [LARGE SCALE GENOMIC DNA]</scope>
    <source>
        <strain evidence="12 13">BH-R2-4</strain>
    </source>
</reference>
<evidence type="ECO:0000313" key="12">
    <source>
        <dbReference type="EMBL" id="MEN2989073.1"/>
    </source>
</evidence>
<keyword evidence="5 8" id="KW-0697">Rotamase</keyword>
<dbReference type="Gene3D" id="3.10.50.40">
    <property type="match status" value="1"/>
</dbReference>
<dbReference type="PANTHER" id="PTHR47245">
    <property type="entry name" value="PEPTIDYLPROLYL ISOMERASE"/>
    <property type="match status" value="1"/>
</dbReference>
<evidence type="ECO:0000256" key="5">
    <source>
        <dbReference type="ARBA" id="ARBA00023110"/>
    </source>
</evidence>
<dbReference type="GO" id="GO:0003755">
    <property type="term" value="F:peptidyl-prolyl cis-trans isomerase activity"/>
    <property type="evidence" value="ECO:0007669"/>
    <property type="project" value="UniProtKB-EC"/>
</dbReference>
<dbReference type="InterPro" id="IPR050245">
    <property type="entry name" value="PrsA_foldase"/>
</dbReference>
<organism evidence="12 13">
    <name type="scientific">Tistrella arctica</name>
    <dbReference type="NCBI Taxonomy" id="3133430"/>
    <lineage>
        <taxon>Bacteria</taxon>
        <taxon>Pseudomonadati</taxon>
        <taxon>Pseudomonadota</taxon>
        <taxon>Alphaproteobacteria</taxon>
        <taxon>Geminicoccales</taxon>
        <taxon>Geminicoccaceae</taxon>
        <taxon>Tistrella</taxon>
    </lineage>
</organism>
<evidence type="ECO:0000259" key="11">
    <source>
        <dbReference type="PROSITE" id="PS50198"/>
    </source>
</evidence>
<evidence type="ECO:0000256" key="4">
    <source>
        <dbReference type="ARBA" id="ARBA00018370"/>
    </source>
</evidence>
<evidence type="ECO:0000256" key="6">
    <source>
        <dbReference type="ARBA" id="ARBA00030642"/>
    </source>
</evidence>
<dbReference type="InterPro" id="IPR046357">
    <property type="entry name" value="PPIase_dom_sf"/>
</dbReference>
<dbReference type="EMBL" id="JBBKTW010000004">
    <property type="protein sequence ID" value="MEN2989073.1"/>
    <property type="molecule type" value="Genomic_DNA"/>
</dbReference>
<evidence type="ECO:0000256" key="7">
    <source>
        <dbReference type="ARBA" id="ARBA00031484"/>
    </source>
</evidence>
<comment type="caution">
    <text evidence="12">The sequence shown here is derived from an EMBL/GenBank/DDBJ whole genome shotgun (WGS) entry which is preliminary data.</text>
</comment>
<dbReference type="InterPro" id="IPR000297">
    <property type="entry name" value="PPIase_PpiC"/>
</dbReference>
<feature type="domain" description="PpiC" evidence="11">
    <location>
        <begin position="146"/>
        <end position="235"/>
    </location>
</feature>
<keyword evidence="13" id="KW-1185">Reference proteome</keyword>
<gene>
    <name evidence="12" type="ORF">WG926_12230</name>
</gene>
<dbReference type="Proteomes" id="UP001413721">
    <property type="component" value="Unassembled WGS sequence"/>
</dbReference>
<dbReference type="PANTHER" id="PTHR47245:SF2">
    <property type="entry name" value="PEPTIDYL-PROLYL CIS-TRANS ISOMERASE HP_0175-RELATED"/>
    <property type="match status" value="1"/>
</dbReference>
<protein>
    <recommendedName>
        <fullName evidence="4">Parvulin-like PPIase</fullName>
        <ecNumber evidence="3">5.2.1.8</ecNumber>
    </recommendedName>
    <alternativeName>
        <fullName evidence="6">Peptidyl-prolyl cis-trans isomerase plp</fullName>
    </alternativeName>
    <alternativeName>
        <fullName evidence="7">Rotamase plp</fullName>
    </alternativeName>
</protein>
<comment type="catalytic activity">
    <reaction evidence="1">
        <text>[protein]-peptidylproline (omega=180) = [protein]-peptidylproline (omega=0)</text>
        <dbReference type="Rhea" id="RHEA:16237"/>
        <dbReference type="Rhea" id="RHEA-COMP:10747"/>
        <dbReference type="Rhea" id="RHEA-COMP:10748"/>
        <dbReference type="ChEBI" id="CHEBI:83833"/>
        <dbReference type="ChEBI" id="CHEBI:83834"/>
        <dbReference type="EC" id="5.2.1.8"/>
    </reaction>
</comment>
<keyword evidence="8 12" id="KW-0413">Isomerase</keyword>
<feature type="compositionally biased region" description="Low complexity" evidence="9">
    <location>
        <begin position="281"/>
        <end position="304"/>
    </location>
</feature>
<dbReference type="SUPFAM" id="SSF54534">
    <property type="entry name" value="FKBP-like"/>
    <property type="match status" value="1"/>
</dbReference>
<evidence type="ECO:0000256" key="3">
    <source>
        <dbReference type="ARBA" id="ARBA00013194"/>
    </source>
</evidence>
<feature type="chain" id="PRO_5046474261" description="Parvulin-like PPIase" evidence="10">
    <location>
        <begin position="27"/>
        <end position="304"/>
    </location>
</feature>
<proteinExistence type="inferred from homology"/>
<name>A0ABU9YJW2_9PROT</name>
<sequence length="304" mass="33038">MLMRSARRPFGAAIAALLLASTVPFAAVRAAEEPKAEDPVVARVDGSDIRRSDVVAAYETLPPPYRSLPFEQLYDTLLDNVISSRLMVEAARKQGLESEDDVKQRIQRAADRVLTEAYLTRLIDNAVTDEALKAAYDDFKTSFTPEEEVRARHILVATEDEAKAVKAELDKGGDFAKIAADKSTDPGAANGGDLGFFTADRMVKPFADAAFAMKPGEISDPVQSQFGWHVIKLEERRKQPVPSFEDKKQELEVQLQREAVDDALEALKADAEVERLTETMPEAPAAEAPAAEAPAAEAGAAPKS</sequence>
<evidence type="ECO:0000256" key="10">
    <source>
        <dbReference type="SAM" id="SignalP"/>
    </source>
</evidence>
<accession>A0ABU9YJW2</accession>
<feature type="region of interest" description="Disordered" evidence="9">
    <location>
        <begin position="277"/>
        <end position="304"/>
    </location>
</feature>
<evidence type="ECO:0000256" key="1">
    <source>
        <dbReference type="ARBA" id="ARBA00000971"/>
    </source>
</evidence>
<dbReference type="Gene3D" id="1.10.8.1040">
    <property type="match status" value="1"/>
</dbReference>
<feature type="signal peptide" evidence="10">
    <location>
        <begin position="1"/>
        <end position="26"/>
    </location>
</feature>
<dbReference type="Pfam" id="PF13145">
    <property type="entry name" value="Rotamase_2"/>
    <property type="match status" value="1"/>
</dbReference>
<dbReference type="RefSeq" id="WP_345937430.1">
    <property type="nucleotide sequence ID" value="NZ_JBBKTW010000004.1"/>
</dbReference>
<comment type="similarity">
    <text evidence="2">Belongs to the PpiC/parvulin rotamase family.</text>
</comment>
<evidence type="ECO:0000256" key="2">
    <source>
        <dbReference type="ARBA" id="ARBA00007656"/>
    </source>
</evidence>
<evidence type="ECO:0000256" key="9">
    <source>
        <dbReference type="SAM" id="MobiDB-lite"/>
    </source>
</evidence>
<dbReference type="EC" id="5.2.1.8" evidence="3"/>
<evidence type="ECO:0000313" key="13">
    <source>
        <dbReference type="Proteomes" id="UP001413721"/>
    </source>
</evidence>